<keyword evidence="1" id="KW-1133">Transmembrane helix</keyword>
<organism evidence="2 3">
    <name type="scientific">Buttiauxella selenatireducens</name>
    <dbReference type="NCBI Taxonomy" id="3073902"/>
    <lineage>
        <taxon>Bacteria</taxon>
        <taxon>Pseudomonadati</taxon>
        <taxon>Pseudomonadota</taxon>
        <taxon>Gammaproteobacteria</taxon>
        <taxon>Enterobacterales</taxon>
        <taxon>Enterobacteriaceae</taxon>
        <taxon>Buttiauxella</taxon>
    </lineage>
</organism>
<keyword evidence="3" id="KW-1185">Reference proteome</keyword>
<accession>A0ABY9SGH2</accession>
<feature type="transmembrane region" description="Helical" evidence="1">
    <location>
        <begin position="138"/>
        <end position="159"/>
    </location>
</feature>
<keyword evidence="1" id="KW-0812">Transmembrane</keyword>
<gene>
    <name evidence="2" type="ORF">RHD99_09025</name>
</gene>
<reference evidence="2 3" key="1">
    <citation type="submission" date="2023-09" db="EMBL/GenBank/DDBJ databases">
        <title>Buttiauxella selenatireducens sp. nov., isolated from the rhizosphere of Cardamine hupingshanesis.</title>
        <authorList>
            <person name="Zhang S."/>
            <person name="Xu Z."/>
            <person name="Wang H."/>
            <person name="Guo Y."/>
        </authorList>
    </citation>
    <scope>NUCLEOTIDE SEQUENCE [LARGE SCALE GENOMIC DNA]</scope>
    <source>
        <strain evidence="2 3">R73</strain>
    </source>
</reference>
<protein>
    <submittedName>
        <fullName evidence="2">DUF805 domain-containing protein</fullName>
    </submittedName>
</protein>
<feature type="transmembrane region" description="Helical" evidence="1">
    <location>
        <begin position="63"/>
        <end position="89"/>
    </location>
</feature>
<dbReference type="EMBL" id="CP133838">
    <property type="protein sequence ID" value="WMY76058.1"/>
    <property type="molecule type" value="Genomic_DNA"/>
</dbReference>
<dbReference type="InterPro" id="IPR008523">
    <property type="entry name" value="DUF805"/>
</dbReference>
<name>A0ABY9SGH2_9ENTR</name>
<evidence type="ECO:0000313" key="3">
    <source>
        <dbReference type="Proteomes" id="UP001246690"/>
    </source>
</evidence>
<evidence type="ECO:0000256" key="1">
    <source>
        <dbReference type="SAM" id="Phobius"/>
    </source>
</evidence>
<proteinExistence type="predicted"/>
<dbReference type="Proteomes" id="UP001246690">
    <property type="component" value="Chromosome"/>
</dbReference>
<sequence>MENKSISRCYLDGWKKCFVYKGNATRKEFWSFIFINILLTLLAGGLSYLWLTSFAGTGDGGMALVWIYYVYLPLRALVPLVLLLPVLSLGIRRMHDIGKSGWWFGGALLINLAVLPAIIIALYFLFPESTIDISGSGFVKGVSTIWNILSIGFPVWLCCKPTKIKDPTSSSDVMN</sequence>
<dbReference type="PANTHER" id="PTHR34980">
    <property type="entry name" value="INNER MEMBRANE PROTEIN-RELATED-RELATED"/>
    <property type="match status" value="1"/>
</dbReference>
<feature type="transmembrane region" description="Helical" evidence="1">
    <location>
        <begin position="101"/>
        <end position="126"/>
    </location>
</feature>
<evidence type="ECO:0000313" key="2">
    <source>
        <dbReference type="EMBL" id="WMY76058.1"/>
    </source>
</evidence>
<feature type="transmembrane region" description="Helical" evidence="1">
    <location>
        <begin position="29"/>
        <end position="51"/>
    </location>
</feature>
<dbReference type="PANTHER" id="PTHR34980:SF2">
    <property type="entry name" value="INNER MEMBRANE PROTEIN YHAH-RELATED"/>
    <property type="match status" value="1"/>
</dbReference>
<dbReference type="RefSeq" id="WP_309878489.1">
    <property type="nucleotide sequence ID" value="NZ_CP133838.1"/>
</dbReference>
<dbReference type="Pfam" id="PF05656">
    <property type="entry name" value="DUF805"/>
    <property type="match status" value="1"/>
</dbReference>
<keyword evidence="1" id="KW-0472">Membrane</keyword>